<dbReference type="Proteomes" id="UP001079430">
    <property type="component" value="Unassembled WGS sequence"/>
</dbReference>
<reference evidence="1" key="1">
    <citation type="submission" date="2022-10" db="EMBL/GenBank/DDBJ databases">
        <title>Whole genome sequencing of three plant growth promoting bacteria isolated from Vachellia tortilis subsp. raddiana in Morocco.</title>
        <authorList>
            <person name="Hnini M."/>
            <person name="Zouagui R."/>
            <person name="Zouagui H."/>
            <person name="Chemao Elfihri M.-W."/>
            <person name="Ibrahimi A."/>
            <person name="Sbabou L."/>
            <person name="Aurag J."/>
        </authorList>
    </citation>
    <scope>NUCLEOTIDE SEQUENCE</scope>
    <source>
        <strain evidence="1">LMR678</strain>
    </source>
</reference>
<accession>A0ABT4KA09</accession>
<name>A0ABT4KA09_9HYPH</name>
<dbReference type="RefSeq" id="WP_269274609.1">
    <property type="nucleotide sequence ID" value="NZ_JAPVOI010000002.1"/>
</dbReference>
<protein>
    <submittedName>
        <fullName evidence="1">Uncharacterized protein</fullName>
    </submittedName>
</protein>
<keyword evidence="2" id="KW-1185">Reference proteome</keyword>
<evidence type="ECO:0000313" key="1">
    <source>
        <dbReference type="EMBL" id="MCZ4088650.1"/>
    </source>
</evidence>
<gene>
    <name evidence="1" type="ORF">O3W52_00540</name>
</gene>
<proteinExistence type="predicted"/>
<evidence type="ECO:0000313" key="2">
    <source>
        <dbReference type="Proteomes" id="UP001079430"/>
    </source>
</evidence>
<dbReference type="EMBL" id="JAPVOI010000002">
    <property type="protein sequence ID" value="MCZ4088650.1"/>
    <property type="molecule type" value="Genomic_DNA"/>
</dbReference>
<organism evidence="1 2">
    <name type="scientific">Sinorhizobium psoraleae</name>
    <dbReference type="NCBI Taxonomy" id="520838"/>
    <lineage>
        <taxon>Bacteria</taxon>
        <taxon>Pseudomonadati</taxon>
        <taxon>Pseudomonadota</taxon>
        <taxon>Alphaproteobacteria</taxon>
        <taxon>Hyphomicrobiales</taxon>
        <taxon>Rhizobiaceae</taxon>
        <taxon>Sinorhizobium/Ensifer group</taxon>
        <taxon>Sinorhizobium</taxon>
    </lineage>
</organism>
<sequence>MTRSDVDLGAFLGRNIGILHRRTMLAGFLFGAELIVSSFQVDFSPDRMFLLGQAAPILDLDDDGFFSGFMMVR</sequence>
<comment type="caution">
    <text evidence="1">The sequence shown here is derived from an EMBL/GenBank/DDBJ whole genome shotgun (WGS) entry which is preliminary data.</text>
</comment>